<organism evidence="6 7">
    <name type="scientific">Litorisediminicola beolgyonensis</name>
    <dbReference type="NCBI Taxonomy" id="1173614"/>
    <lineage>
        <taxon>Bacteria</taxon>
        <taxon>Pseudomonadati</taxon>
        <taxon>Pseudomonadota</taxon>
        <taxon>Alphaproteobacteria</taxon>
        <taxon>Rhodobacterales</taxon>
        <taxon>Paracoccaceae</taxon>
        <taxon>Litorisediminicola</taxon>
    </lineage>
</organism>
<dbReference type="InterPro" id="IPR050707">
    <property type="entry name" value="HTH_MetabolicPath_Reg"/>
</dbReference>
<dbReference type="SUPFAM" id="SSF55781">
    <property type="entry name" value="GAF domain-like"/>
    <property type="match status" value="1"/>
</dbReference>
<feature type="domain" description="IclR-ED" evidence="5">
    <location>
        <begin position="75"/>
        <end position="258"/>
    </location>
</feature>
<dbReference type="InterPro" id="IPR036390">
    <property type="entry name" value="WH_DNA-bd_sf"/>
</dbReference>
<evidence type="ECO:0000256" key="2">
    <source>
        <dbReference type="ARBA" id="ARBA00023125"/>
    </source>
</evidence>
<proteinExistence type="predicted"/>
<dbReference type="PANTHER" id="PTHR30136">
    <property type="entry name" value="HELIX-TURN-HELIX TRANSCRIPTIONAL REGULATOR, ICLR FAMILY"/>
    <property type="match status" value="1"/>
</dbReference>
<sequence length="263" mass="28506">MNAMGERKGSGDGTVGKALDALELVARQGKPVRFSDLLAVSPWPKATLYRLLQTLTSQGMLAHDEETGTYAPGLRLVQLAHIAWSRATLAPIARPFLDALSARVGETIHLAQLDRGQVLYVDKRNAVHPVEMYSEAGKIGPGYCTGVGKAMLAHLPEAERAEALKLQSWHRYTDTTLTSPAAFEAEAQVIREEGIAFDREEHETGIVCIAAPILSPSGRVRGALSITGQTRRKSLEDLAELRPALCETARQIAAAAADWQYPD</sequence>
<dbReference type="RefSeq" id="WP_386802240.1">
    <property type="nucleotide sequence ID" value="NZ_JBHTMU010000009.1"/>
</dbReference>
<gene>
    <name evidence="6" type="ORF">ACFQ4E_07095</name>
</gene>
<dbReference type="Pfam" id="PF01614">
    <property type="entry name" value="IclR_C"/>
    <property type="match status" value="1"/>
</dbReference>
<evidence type="ECO:0000256" key="3">
    <source>
        <dbReference type="ARBA" id="ARBA00023163"/>
    </source>
</evidence>
<keyword evidence="2" id="KW-0238">DNA-binding</keyword>
<dbReference type="InterPro" id="IPR029016">
    <property type="entry name" value="GAF-like_dom_sf"/>
</dbReference>
<dbReference type="Proteomes" id="UP001597135">
    <property type="component" value="Unassembled WGS sequence"/>
</dbReference>
<keyword evidence="7" id="KW-1185">Reference proteome</keyword>
<dbReference type="EMBL" id="JBHTMU010000009">
    <property type="protein sequence ID" value="MFD1342178.1"/>
    <property type="molecule type" value="Genomic_DNA"/>
</dbReference>
<dbReference type="InterPro" id="IPR005471">
    <property type="entry name" value="Tscrpt_reg_IclR_N"/>
</dbReference>
<dbReference type="PROSITE" id="PS51078">
    <property type="entry name" value="ICLR_ED"/>
    <property type="match status" value="1"/>
</dbReference>
<dbReference type="InterPro" id="IPR014757">
    <property type="entry name" value="Tscrpt_reg_IclR_C"/>
</dbReference>
<evidence type="ECO:0000259" key="4">
    <source>
        <dbReference type="PROSITE" id="PS51077"/>
    </source>
</evidence>
<evidence type="ECO:0000313" key="7">
    <source>
        <dbReference type="Proteomes" id="UP001597135"/>
    </source>
</evidence>
<evidence type="ECO:0000256" key="1">
    <source>
        <dbReference type="ARBA" id="ARBA00023015"/>
    </source>
</evidence>
<keyword evidence="1" id="KW-0805">Transcription regulation</keyword>
<evidence type="ECO:0000259" key="5">
    <source>
        <dbReference type="PROSITE" id="PS51078"/>
    </source>
</evidence>
<feature type="domain" description="HTH iclR-type" evidence="4">
    <location>
        <begin position="12"/>
        <end position="74"/>
    </location>
</feature>
<accession>A0ABW3ZGL8</accession>
<name>A0ABW3ZGL8_9RHOB</name>
<protein>
    <submittedName>
        <fullName evidence="6">IclR family transcriptional regulator</fullName>
    </submittedName>
</protein>
<reference evidence="7" key="1">
    <citation type="journal article" date="2019" name="Int. J. Syst. Evol. Microbiol.">
        <title>The Global Catalogue of Microorganisms (GCM) 10K type strain sequencing project: providing services to taxonomists for standard genome sequencing and annotation.</title>
        <authorList>
            <consortium name="The Broad Institute Genomics Platform"/>
            <consortium name="The Broad Institute Genome Sequencing Center for Infectious Disease"/>
            <person name="Wu L."/>
            <person name="Ma J."/>
        </authorList>
    </citation>
    <scope>NUCLEOTIDE SEQUENCE [LARGE SCALE GENOMIC DNA]</scope>
    <source>
        <strain evidence="7">CCUG 62953</strain>
    </source>
</reference>
<evidence type="ECO:0000313" key="6">
    <source>
        <dbReference type="EMBL" id="MFD1342178.1"/>
    </source>
</evidence>
<dbReference type="InterPro" id="IPR036388">
    <property type="entry name" value="WH-like_DNA-bd_sf"/>
</dbReference>
<dbReference type="PANTHER" id="PTHR30136:SF24">
    <property type="entry name" value="HTH-TYPE TRANSCRIPTIONAL REPRESSOR ALLR"/>
    <property type="match status" value="1"/>
</dbReference>
<dbReference type="Pfam" id="PF09339">
    <property type="entry name" value="HTH_IclR"/>
    <property type="match status" value="1"/>
</dbReference>
<dbReference type="PROSITE" id="PS51077">
    <property type="entry name" value="HTH_ICLR"/>
    <property type="match status" value="1"/>
</dbReference>
<dbReference type="Gene3D" id="1.10.10.10">
    <property type="entry name" value="Winged helix-like DNA-binding domain superfamily/Winged helix DNA-binding domain"/>
    <property type="match status" value="1"/>
</dbReference>
<dbReference type="Gene3D" id="3.30.450.40">
    <property type="match status" value="1"/>
</dbReference>
<dbReference type="SUPFAM" id="SSF46785">
    <property type="entry name" value="Winged helix' DNA-binding domain"/>
    <property type="match status" value="1"/>
</dbReference>
<keyword evidence="3" id="KW-0804">Transcription</keyword>
<dbReference type="SMART" id="SM00346">
    <property type="entry name" value="HTH_ICLR"/>
    <property type="match status" value="1"/>
</dbReference>
<comment type="caution">
    <text evidence="6">The sequence shown here is derived from an EMBL/GenBank/DDBJ whole genome shotgun (WGS) entry which is preliminary data.</text>
</comment>